<feature type="region of interest" description="Disordered" evidence="1">
    <location>
        <begin position="133"/>
        <end position="172"/>
    </location>
</feature>
<dbReference type="Pfam" id="PF00149">
    <property type="entry name" value="Metallophos"/>
    <property type="match status" value="1"/>
</dbReference>
<dbReference type="GO" id="GO:0000298">
    <property type="term" value="F:endopolyphosphatase activity"/>
    <property type="evidence" value="ECO:0007669"/>
    <property type="project" value="TreeGrafter"/>
</dbReference>
<dbReference type="Proteomes" id="UP001148312">
    <property type="component" value="Unassembled WGS sequence"/>
</dbReference>
<feature type="region of interest" description="Disordered" evidence="1">
    <location>
        <begin position="326"/>
        <end position="352"/>
    </location>
</feature>
<dbReference type="AlphaFoldDB" id="A0A9W9X6I1"/>
<dbReference type="PANTHER" id="PTHR42850:SF4">
    <property type="entry name" value="ZINC-DEPENDENT ENDOPOLYPHOSPHATASE"/>
    <property type="match status" value="1"/>
</dbReference>
<dbReference type="EMBL" id="JAPWDQ010000005">
    <property type="protein sequence ID" value="KAJ5485182.1"/>
    <property type="molecule type" value="Genomic_DNA"/>
</dbReference>
<dbReference type="RefSeq" id="XP_056789966.1">
    <property type="nucleotide sequence ID" value="XM_056934772.1"/>
</dbReference>
<dbReference type="PANTHER" id="PTHR42850">
    <property type="entry name" value="METALLOPHOSPHOESTERASE"/>
    <property type="match status" value="1"/>
</dbReference>
<comment type="caution">
    <text evidence="3">The sequence shown here is derived from an EMBL/GenBank/DDBJ whole genome shotgun (WGS) entry which is preliminary data.</text>
</comment>
<gene>
    <name evidence="3" type="ORF">N7539_005170</name>
</gene>
<dbReference type="SUPFAM" id="SSF56300">
    <property type="entry name" value="Metallo-dependent phosphatases"/>
    <property type="match status" value="1"/>
</dbReference>
<evidence type="ECO:0000313" key="4">
    <source>
        <dbReference type="Proteomes" id="UP001148312"/>
    </source>
</evidence>
<dbReference type="GO" id="GO:0005737">
    <property type="term" value="C:cytoplasm"/>
    <property type="evidence" value="ECO:0007669"/>
    <property type="project" value="TreeGrafter"/>
</dbReference>
<dbReference type="GO" id="GO:0016791">
    <property type="term" value="F:phosphatase activity"/>
    <property type="evidence" value="ECO:0007669"/>
    <property type="project" value="TreeGrafter"/>
</dbReference>
<evidence type="ECO:0000313" key="3">
    <source>
        <dbReference type="EMBL" id="KAJ5485182.1"/>
    </source>
</evidence>
<feature type="compositionally biased region" description="Basic and acidic residues" evidence="1">
    <location>
        <begin position="332"/>
        <end position="342"/>
    </location>
</feature>
<evidence type="ECO:0000256" key="1">
    <source>
        <dbReference type="SAM" id="MobiDB-lite"/>
    </source>
</evidence>
<dbReference type="Gene3D" id="3.60.21.10">
    <property type="match status" value="1"/>
</dbReference>
<reference evidence="3" key="2">
    <citation type="journal article" date="2023" name="IMA Fungus">
        <title>Comparative genomic study of the Penicillium genus elucidates a diverse pangenome and 15 lateral gene transfer events.</title>
        <authorList>
            <person name="Petersen C."/>
            <person name="Sorensen T."/>
            <person name="Nielsen M.R."/>
            <person name="Sondergaard T.E."/>
            <person name="Sorensen J.L."/>
            <person name="Fitzpatrick D.A."/>
            <person name="Frisvad J.C."/>
            <person name="Nielsen K.L."/>
        </authorList>
    </citation>
    <scope>NUCLEOTIDE SEQUENCE</scope>
    <source>
        <strain evidence="3">IBT 30728</strain>
    </source>
</reference>
<feature type="domain" description="Calcineurin-like phosphoesterase" evidence="2">
    <location>
        <begin position="41"/>
        <end position="128"/>
    </location>
</feature>
<evidence type="ECO:0000259" key="2">
    <source>
        <dbReference type="Pfam" id="PF00149"/>
    </source>
</evidence>
<dbReference type="GO" id="GO:0006798">
    <property type="term" value="P:polyphosphate catabolic process"/>
    <property type="evidence" value="ECO:0007669"/>
    <property type="project" value="TreeGrafter"/>
</dbReference>
<proteinExistence type="predicted"/>
<accession>A0A9W9X6I1</accession>
<sequence>MTADKPRKPIYPIQSLISDIDTTCLRRQSTLSRTSDTARHRFIIVGDVHGMRRSLQKLLAKVEFDNIQGDYLIFVGDMTNKGPDSAGVVDLAIQLEASAVRGNHDNAVLDAAAELAVACGDHSQVAALKTPSALPDAPLSEEPMESHLPKGLDGAEPVSKSPLTRHGETTYRTASQLSVSQREWLAKLPLMLRLNLPLDRPSTLGHNLVIVHAGLVPGVALEKQDPYNIIHMRSLKRMEGDEGSRFESLEEFGEEGWAAEWDRWQERCETRSTVIFGHDAKRRLQLGNYSIGLDSACLYGFQLSALVIIISESEIYHEIVQVDCEDTPVPPKMKEDTDKQTATDKQWYGTKR</sequence>
<organism evidence="3 4">
    <name type="scientific">Penicillium diatomitis</name>
    <dbReference type="NCBI Taxonomy" id="2819901"/>
    <lineage>
        <taxon>Eukaryota</taxon>
        <taxon>Fungi</taxon>
        <taxon>Dikarya</taxon>
        <taxon>Ascomycota</taxon>
        <taxon>Pezizomycotina</taxon>
        <taxon>Eurotiomycetes</taxon>
        <taxon>Eurotiomycetidae</taxon>
        <taxon>Eurotiales</taxon>
        <taxon>Aspergillaceae</taxon>
        <taxon>Penicillium</taxon>
    </lineage>
</organism>
<dbReference type="InterPro" id="IPR029052">
    <property type="entry name" value="Metallo-depent_PP-like"/>
</dbReference>
<dbReference type="InterPro" id="IPR004843">
    <property type="entry name" value="Calcineurin-like_PHP"/>
</dbReference>
<protein>
    <recommendedName>
        <fullName evidence="2">Calcineurin-like phosphoesterase domain-containing protein</fullName>
    </recommendedName>
</protein>
<dbReference type="InterPro" id="IPR050126">
    <property type="entry name" value="Ap4A_hydrolase"/>
</dbReference>
<reference evidence="3" key="1">
    <citation type="submission" date="2022-12" db="EMBL/GenBank/DDBJ databases">
        <authorList>
            <person name="Petersen C."/>
        </authorList>
    </citation>
    <scope>NUCLEOTIDE SEQUENCE</scope>
    <source>
        <strain evidence="3">IBT 30728</strain>
    </source>
</reference>
<keyword evidence="4" id="KW-1185">Reference proteome</keyword>
<name>A0A9W9X6I1_9EURO</name>
<dbReference type="GeneID" id="81625021"/>
<dbReference type="CDD" id="cd00144">
    <property type="entry name" value="MPP_PPP_family"/>
    <property type="match status" value="1"/>
</dbReference>